<sequence length="132" mass="15122">MSRDTQFILRHLGELEQLAEEVLADKEQIVDLDRTRNGNREGLRSLIRQNRQSKPGQSKSWVCFGDMFIKLPGPTAQAMIEQDQEKLTEEIDRLHKELKPKVAKLRDMEGQKEAKGFDLTALSSDEMKAVGR</sequence>
<dbReference type="CTD" id="81572"/>
<keyword evidence="3" id="KW-0143">Chaperone</keyword>
<dbReference type="GeneID" id="119737514"/>
<evidence type="ECO:0000313" key="6">
    <source>
        <dbReference type="Proteomes" id="UP000887568"/>
    </source>
</evidence>
<dbReference type="SUPFAM" id="SSF46579">
    <property type="entry name" value="Prefoldin"/>
    <property type="match status" value="1"/>
</dbReference>
<dbReference type="AlphaFoldDB" id="A0A914AVS5"/>
<name>A0A914AVS5_PATMI</name>
<evidence type="ECO:0000313" key="5">
    <source>
        <dbReference type="EnsemblMetazoa" id="XP_038067862.1"/>
    </source>
</evidence>
<feature type="region of interest" description="Disordered" evidence="4">
    <location>
        <begin position="106"/>
        <end position="132"/>
    </location>
</feature>
<evidence type="ECO:0000256" key="1">
    <source>
        <dbReference type="ARBA" id="ARBA00004496"/>
    </source>
</evidence>
<organism evidence="5 6">
    <name type="scientific">Patiria miniata</name>
    <name type="common">Bat star</name>
    <name type="synonym">Asterina miniata</name>
    <dbReference type="NCBI Taxonomy" id="46514"/>
    <lineage>
        <taxon>Eukaryota</taxon>
        <taxon>Metazoa</taxon>
        <taxon>Echinodermata</taxon>
        <taxon>Eleutherozoa</taxon>
        <taxon>Asterozoa</taxon>
        <taxon>Asteroidea</taxon>
        <taxon>Valvatacea</taxon>
        <taxon>Valvatida</taxon>
        <taxon>Asterinidae</taxon>
        <taxon>Patiria</taxon>
    </lineage>
</organism>
<evidence type="ECO:0000256" key="4">
    <source>
        <dbReference type="SAM" id="MobiDB-lite"/>
    </source>
</evidence>
<evidence type="ECO:0000256" key="2">
    <source>
        <dbReference type="ARBA" id="ARBA00022490"/>
    </source>
</evidence>
<dbReference type="OMA" id="DEKAMVC"/>
<dbReference type="Proteomes" id="UP000887568">
    <property type="component" value="Unplaced"/>
</dbReference>
<dbReference type="RefSeq" id="XP_038067862.1">
    <property type="nucleotide sequence ID" value="XM_038211934.1"/>
</dbReference>
<protein>
    <recommendedName>
        <fullName evidence="7">P53 and DNA damage-regulated protein 1</fullName>
    </recommendedName>
</protein>
<evidence type="ECO:0000256" key="3">
    <source>
        <dbReference type="ARBA" id="ARBA00023186"/>
    </source>
</evidence>
<dbReference type="GO" id="GO:0005737">
    <property type="term" value="C:cytoplasm"/>
    <property type="evidence" value="ECO:0007669"/>
    <property type="project" value="UniProtKB-SubCell"/>
</dbReference>
<proteinExistence type="predicted"/>
<dbReference type="EnsemblMetazoa" id="XM_038211934.1">
    <property type="protein sequence ID" value="XP_038067862.1"/>
    <property type="gene ID" value="LOC119737514"/>
</dbReference>
<dbReference type="PANTHER" id="PTHR21162">
    <property type="entry name" value="P53 AND DNA DAMAGE-REGULATED PROTEIN"/>
    <property type="match status" value="1"/>
</dbReference>
<keyword evidence="6" id="KW-1185">Reference proteome</keyword>
<keyword evidence="2" id="KW-0963">Cytoplasm</keyword>
<dbReference type="PANTHER" id="PTHR21162:SF0">
    <property type="entry name" value="P53 AND DNA DAMAGE-REGULATED PROTEIN 1"/>
    <property type="match status" value="1"/>
</dbReference>
<dbReference type="CDD" id="cd22860">
    <property type="entry name" value="PDRG1"/>
    <property type="match status" value="1"/>
</dbReference>
<accession>A0A914AVS5</accession>
<comment type="subcellular location">
    <subcellularLocation>
        <location evidence="1">Cytoplasm</location>
    </subcellularLocation>
</comment>
<feature type="compositionally biased region" description="Basic and acidic residues" evidence="4">
    <location>
        <begin position="106"/>
        <end position="116"/>
    </location>
</feature>
<dbReference type="InterPro" id="IPR030482">
    <property type="entry name" value="PDRG1"/>
</dbReference>
<dbReference type="OrthoDB" id="20282at2759"/>
<reference evidence="5" key="1">
    <citation type="submission" date="2022-11" db="UniProtKB">
        <authorList>
            <consortium name="EnsemblMetazoa"/>
        </authorList>
    </citation>
    <scope>IDENTIFICATION</scope>
</reference>
<evidence type="ECO:0008006" key="7">
    <source>
        <dbReference type="Google" id="ProtNLM"/>
    </source>
</evidence>